<keyword evidence="4 5" id="KW-0862">Zinc</keyword>
<gene>
    <name evidence="9" type="ORF">C0J50_2140</name>
</gene>
<comment type="subunit">
    <text evidence="6">Associates with the cytoplasmic CCR4-NOT deadenylase complex to trigger ARE-containing mRNA deadenylation and decay processes.</text>
</comment>
<dbReference type="GO" id="GO:0005737">
    <property type="term" value="C:cytoplasm"/>
    <property type="evidence" value="ECO:0007669"/>
    <property type="project" value="UniProtKB-SubCell"/>
</dbReference>
<comment type="caution">
    <text evidence="9">The sequence shown here is derived from an EMBL/GenBank/DDBJ whole genome shotgun (WGS) entry which is preliminary data.</text>
</comment>
<feature type="compositionally biased region" description="Low complexity" evidence="7">
    <location>
        <begin position="332"/>
        <end position="345"/>
    </location>
</feature>
<organism evidence="9 10">
    <name type="scientific">Silurus asotus</name>
    <name type="common">Amur catfish</name>
    <name type="synonym">Parasilurus asotus</name>
    <dbReference type="NCBI Taxonomy" id="30991"/>
    <lineage>
        <taxon>Eukaryota</taxon>
        <taxon>Metazoa</taxon>
        <taxon>Chordata</taxon>
        <taxon>Craniata</taxon>
        <taxon>Vertebrata</taxon>
        <taxon>Euteleostomi</taxon>
        <taxon>Actinopterygii</taxon>
        <taxon>Neopterygii</taxon>
        <taxon>Teleostei</taxon>
        <taxon>Ostariophysi</taxon>
        <taxon>Siluriformes</taxon>
        <taxon>Siluridae</taxon>
        <taxon>Silurus</taxon>
    </lineage>
</organism>
<dbReference type="GO" id="GO:1990904">
    <property type="term" value="C:ribonucleoprotein complex"/>
    <property type="evidence" value="ECO:0007669"/>
    <property type="project" value="UniProtKB-KW"/>
</dbReference>
<keyword evidence="10" id="KW-1185">Reference proteome</keyword>
<dbReference type="GO" id="GO:0005634">
    <property type="term" value="C:nucleus"/>
    <property type="evidence" value="ECO:0007669"/>
    <property type="project" value="UniProtKB-SubCell"/>
</dbReference>
<dbReference type="Pfam" id="PF00642">
    <property type="entry name" value="zf-CCCH"/>
    <property type="match status" value="2"/>
</dbReference>
<evidence type="ECO:0000256" key="5">
    <source>
        <dbReference type="PROSITE-ProRule" id="PRU00723"/>
    </source>
</evidence>
<keyword evidence="6" id="KW-0963">Cytoplasm</keyword>
<keyword evidence="2 6" id="KW-0677">Repeat</keyword>
<dbReference type="AlphaFoldDB" id="A0AAD5FVK4"/>
<reference evidence="9" key="1">
    <citation type="submission" date="2018-07" db="EMBL/GenBank/DDBJ databases">
        <title>Comparative genomics of catfishes provides insights into carnivory and benthic adaptation.</title>
        <authorList>
            <person name="Zhang Y."/>
            <person name="Wang D."/>
            <person name="Peng Z."/>
            <person name="Zheng S."/>
            <person name="Shao F."/>
            <person name="Tao W."/>
        </authorList>
    </citation>
    <scope>NUCLEOTIDE SEQUENCE</scope>
    <source>
        <strain evidence="9">Chongqing</strain>
    </source>
</reference>
<dbReference type="EMBL" id="MU533908">
    <property type="protein sequence ID" value="KAI5629639.1"/>
    <property type="molecule type" value="Genomic_DNA"/>
</dbReference>
<evidence type="ECO:0000256" key="3">
    <source>
        <dbReference type="ARBA" id="ARBA00022771"/>
    </source>
</evidence>
<dbReference type="PANTHER" id="PTHR12547">
    <property type="entry name" value="CCCH ZINC FINGER/TIS11-RELATED"/>
    <property type="match status" value="1"/>
</dbReference>
<comment type="subcellular location">
    <subcellularLocation>
        <location evidence="6">Nucleus</location>
    </subcellularLocation>
    <subcellularLocation>
        <location evidence="6">Cytoplasm</location>
    </subcellularLocation>
</comment>
<dbReference type="Proteomes" id="UP001205998">
    <property type="component" value="Unassembled WGS sequence"/>
</dbReference>
<feature type="domain" description="C3H1-type" evidence="8">
    <location>
        <begin position="154"/>
        <end position="182"/>
    </location>
</feature>
<name>A0AAD5FVK4_SILAS</name>
<feature type="region of interest" description="Disordered" evidence="7">
    <location>
        <begin position="325"/>
        <end position="347"/>
    </location>
</feature>
<dbReference type="InterPro" id="IPR045877">
    <property type="entry name" value="ZFP36-like"/>
</dbReference>
<accession>A0AAD5FVK4</accession>
<dbReference type="PROSITE" id="PS50103">
    <property type="entry name" value="ZF_C3H1"/>
    <property type="match status" value="2"/>
</dbReference>
<dbReference type="GO" id="GO:0061158">
    <property type="term" value="P:3'-UTR-mediated mRNA destabilization"/>
    <property type="evidence" value="ECO:0007669"/>
    <property type="project" value="UniProtKB-UniRule"/>
</dbReference>
<keyword evidence="1 5" id="KW-0479">Metal-binding</keyword>
<evidence type="ECO:0000313" key="10">
    <source>
        <dbReference type="Proteomes" id="UP001205998"/>
    </source>
</evidence>
<evidence type="ECO:0000256" key="4">
    <source>
        <dbReference type="ARBA" id="ARBA00022833"/>
    </source>
</evidence>
<sequence length="363" mass="39263">MPSNLLTPFLELDEEFCKTFQSLEVQDGSRRTVGFQRRHSLCPVTLPNSKFNIGGGVLDPTDDLWSLTSITNQPWSREQLPRSALQRIPFRADRSVSMIEGHVSGESTLPPPPGLSISPPGLSISPPGLSISPPGLSISPPSPRATPVPVVSARYKTELCRTYEESGACKYGAKCQFAHGAEELRGLSRHPKYKTEPCRTFHTVGFCPYGARCHFIHNADELQQQRQVVGAPRERPRLLRQSVSFAGFSSRATVAAFQALPDTLAFTRAASVSPPPSSSFACSPDLPSPPLLHDHGDLKPDFGFTTNITLSDRIAALQRSASADSLSDHDGYSSSGSMSGCDSPGADACRRLPIFSRLSVSDD</sequence>
<dbReference type="GO" id="GO:1900153">
    <property type="term" value="P:positive regulation of nuclear-transcribed mRNA catabolic process, deadenylation-dependent decay"/>
    <property type="evidence" value="ECO:0007669"/>
    <property type="project" value="UniProtKB-UniRule"/>
</dbReference>
<keyword evidence="6" id="KW-0539">Nucleus</keyword>
<dbReference type="Gene3D" id="4.10.1000.10">
    <property type="entry name" value="Zinc finger, CCCH-type"/>
    <property type="match status" value="2"/>
</dbReference>
<evidence type="ECO:0000256" key="1">
    <source>
        <dbReference type="ARBA" id="ARBA00022723"/>
    </source>
</evidence>
<feature type="zinc finger region" description="C3H1-type" evidence="5">
    <location>
        <begin position="192"/>
        <end position="220"/>
    </location>
</feature>
<dbReference type="PANTHER" id="PTHR12547:SF130">
    <property type="entry name" value="MRNA DECAY ACTIVATOR PROTEIN ZFP36"/>
    <property type="match status" value="1"/>
</dbReference>
<feature type="compositionally biased region" description="Low complexity" evidence="7">
    <location>
        <begin position="115"/>
        <end position="139"/>
    </location>
</feature>
<dbReference type="InterPro" id="IPR000571">
    <property type="entry name" value="Znf_CCCH"/>
</dbReference>
<dbReference type="GO" id="GO:0008270">
    <property type="term" value="F:zinc ion binding"/>
    <property type="evidence" value="ECO:0007669"/>
    <property type="project" value="UniProtKB-KW"/>
</dbReference>
<dbReference type="FunFam" id="4.10.1000.10:FF:000002">
    <property type="entry name" value="Zinc finger protein 36, C3H1 type-like 1"/>
    <property type="match status" value="1"/>
</dbReference>
<evidence type="ECO:0000256" key="7">
    <source>
        <dbReference type="SAM" id="MobiDB-lite"/>
    </source>
</evidence>
<dbReference type="InterPro" id="IPR036855">
    <property type="entry name" value="Znf_CCCH_sf"/>
</dbReference>
<evidence type="ECO:0000256" key="2">
    <source>
        <dbReference type="ARBA" id="ARBA00022737"/>
    </source>
</evidence>
<keyword evidence="6" id="KW-0687">Ribonucleoprotein</keyword>
<feature type="domain" description="C3H1-type" evidence="8">
    <location>
        <begin position="192"/>
        <end position="220"/>
    </location>
</feature>
<dbReference type="FunFam" id="4.10.1000.10:FF:000001">
    <property type="entry name" value="zinc finger CCCH domain-containing protein 15-like"/>
    <property type="match status" value="1"/>
</dbReference>
<keyword evidence="3 5" id="KW-0863">Zinc-finger</keyword>
<evidence type="ECO:0000256" key="6">
    <source>
        <dbReference type="RuleBase" id="RU369014"/>
    </source>
</evidence>
<feature type="zinc finger region" description="C3H1-type" evidence="5">
    <location>
        <begin position="154"/>
        <end position="182"/>
    </location>
</feature>
<dbReference type="SMART" id="SM00356">
    <property type="entry name" value="ZnF_C3H1"/>
    <property type="match status" value="2"/>
</dbReference>
<evidence type="ECO:0000313" key="9">
    <source>
        <dbReference type="EMBL" id="KAI5629639.1"/>
    </source>
</evidence>
<comment type="function">
    <text evidence="6">Zinc-finger RNA-binding protein that destabilizes several cytoplasmic AU-rich element (ARE)-containing mRNA transcripts by promoting their poly(A) tail removal or deadenylation, and hence provide a mechanism for attenuating protein synthesis. Acts as a 3'-untranslated region (UTR) ARE mRNA-binding adapter protein to communicate signaling events to the mRNA decay machinery. Functions by recruiting the CCR4-NOT deadenylase complex and probably other components of the cytoplasmic RNA decay machinery to the bound ARE-containing mRNAs, and hence promotes ARE-mediated mRNA deadenylation and decay processes. Binds to 3'-UTR ARE of numerous mRNAs.</text>
</comment>
<dbReference type="GO" id="GO:0035925">
    <property type="term" value="F:mRNA 3'-UTR AU-rich region binding"/>
    <property type="evidence" value="ECO:0007669"/>
    <property type="project" value="UniProtKB-UniRule"/>
</dbReference>
<proteinExistence type="predicted"/>
<protein>
    <recommendedName>
        <fullName evidence="6">mRNA decay activator protein ZFP36</fullName>
    </recommendedName>
    <alternativeName>
        <fullName evidence="6">Zinc finger protein 36</fullName>
    </alternativeName>
</protein>
<feature type="region of interest" description="Disordered" evidence="7">
    <location>
        <begin position="103"/>
        <end position="148"/>
    </location>
</feature>
<evidence type="ECO:0000259" key="8">
    <source>
        <dbReference type="PROSITE" id="PS50103"/>
    </source>
</evidence>
<dbReference type="SUPFAM" id="SSF90229">
    <property type="entry name" value="CCCH zinc finger"/>
    <property type="match status" value="2"/>
</dbReference>